<comment type="caution">
    <text evidence="2">The sequence shown here is derived from an EMBL/GenBank/DDBJ whole genome shotgun (WGS) entry which is preliminary data.</text>
</comment>
<dbReference type="PANTHER" id="PTHR37490:SF3">
    <property type="entry name" value="DUF3431 DOMAIN CONTAINING PROTEIN"/>
    <property type="match status" value="1"/>
</dbReference>
<keyword evidence="3" id="KW-1185">Reference proteome</keyword>
<organism evidence="2 3">
    <name type="scientific">Heterodermia speciosa</name>
    <dbReference type="NCBI Taxonomy" id="116794"/>
    <lineage>
        <taxon>Eukaryota</taxon>
        <taxon>Fungi</taxon>
        <taxon>Dikarya</taxon>
        <taxon>Ascomycota</taxon>
        <taxon>Pezizomycotina</taxon>
        <taxon>Lecanoromycetes</taxon>
        <taxon>OSLEUM clade</taxon>
        <taxon>Lecanoromycetidae</taxon>
        <taxon>Caliciales</taxon>
        <taxon>Physciaceae</taxon>
        <taxon>Heterodermia</taxon>
    </lineage>
</organism>
<evidence type="ECO:0000256" key="1">
    <source>
        <dbReference type="SAM" id="MobiDB-lite"/>
    </source>
</evidence>
<protein>
    <submittedName>
        <fullName evidence="2">Uncharacterized protein</fullName>
    </submittedName>
</protein>
<feature type="compositionally biased region" description="Polar residues" evidence="1">
    <location>
        <begin position="353"/>
        <end position="369"/>
    </location>
</feature>
<dbReference type="PANTHER" id="PTHR37490">
    <property type="entry name" value="EXPRESSED PROTEIN"/>
    <property type="match status" value="1"/>
</dbReference>
<dbReference type="OrthoDB" id="426718at2759"/>
<reference evidence="2" key="1">
    <citation type="submission" date="2021-03" db="EMBL/GenBank/DDBJ databases">
        <authorList>
            <person name="Tagirdzhanova G."/>
        </authorList>
    </citation>
    <scope>NUCLEOTIDE SEQUENCE</scope>
</reference>
<gene>
    <name evidence="2" type="ORF">HETSPECPRED_000145</name>
</gene>
<dbReference type="AlphaFoldDB" id="A0A8H3I4P3"/>
<dbReference type="Pfam" id="PF11913">
    <property type="entry name" value="DUF3431"/>
    <property type="match status" value="1"/>
</dbReference>
<accession>A0A8H3I4P3</accession>
<proteinExistence type="predicted"/>
<dbReference type="InterPro" id="IPR021838">
    <property type="entry name" value="DUF3431"/>
</dbReference>
<dbReference type="EMBL" id="CAJPDS010000001">
    <property type="protein sequence ID" value="CAF9903185.1"/>
    <property type="molecule type" value="Genomic_DNA"/>
</dbReference>
<name>A0A8H3I4P3_9LECA</name>
<sequence>MRIPKSALQLSIFALVIVLIVSLHNYTLPYLRLGAAKVGGFEETVLDSSTPSPSQGDSNLEKPFEADQFGLEGQRTRFQPGIPKVPGSDYSRVMVIPRTKDEDIGWIAEELPGLEISVYVVDEPNAPLHPPKNKGHEVMVYLSYIIDHYDNLPDIIVFMHAHRWTYHNNELLGADASQMIQRLSNEHVIREGFVNMRCNWAPGCPKWLFFNSTEELMSKQEESYLAKSWSELFPLEPFPPYLAQPCCAQFAVSSERIYSIPRSRFAFYRDWMIKTPLTDYVSGRIMEYSWQYIFTGKGAMCPAEHLCYCDAFGICFGGSTQYEHFVQLEDRKKEFESDLEKWKEADQLFRNSSADRTPDEISNSTAPDQKQQEHLQEQIGMIEKEREVLKKRAMARGDDPRLRAEECGRTWTEGDGF</sequence>
<feature type="region of interest" description="Disordered" evidence="1">
    <location>
        <begin position="353"/>
        <end position="378"/>
    </location>
</feature>
<dbReference type="Proteomes" id="UP000664521">
    <property type="component" value="Unassembled WGS sequence"/>
</dbReference>
<evidence type="ECO:0000313" key="2">
    <source>
        <dbReference type="EMBL" id="CAF9903185.1"/>
    </source>
</evidence>
<evidence type="ECO:0000313" key="3">
    <source>
        <dbReference type="Proteomes" id="UP000664521"/>
    </source>
</evidence>